<keyword evidence="7" id="KW-0788">Thiol protease</keyword>
<dbReference type="GO" id="GO:0016485">
    <property type="term" value="P:protein processing"/>
    <property type="evidence" value="ECO:0007669"/>
    <property type="project" value="TreeGrafter"/>
</dbReference>
<dbReference type="PANTHER" id="PTHR22624:SF49">
    <property type="entry name" value="CYSTEINE PROTEASE"/>
    <property type="match status" value="1"/>
</dbReference>
<dbReference type="OrthoDB" id="2960936at2759"/>
<dbReference type="EMBL" id="KV784356">
    <property type="protein sequence ID" value="OEU18947.1"/>
    <property type="molecule type" value="Genomic_DNA"/>
</dbReference>
<evidence type="ECO:0000256" key="2">
    <source>
        <dbReference type="ARBA" id="ARBA00010958"/>
    </source>
</evidence>
<keyword evidence="3" id="KW-0813">Transport</keyword>
<dbReference type="PANTHER" id="PTHR22624">
    <property type="entry name" value="CYSTEINE PROTEASE ATG4"/>
    <property type="match status" value="1"/>
</dbReference>
<dbReference type="InterPro" id="IPR005078">
    <property type="entry name" value="Peptidase_C54"/>
</dbReference>
<feature type="region of interest" description="Disordered" evidence="12">
    <location>
        <begin position="230"/>
        <end position="251"/>
    </location>
</feature>
<dbReference type="GO" id="GO:0000045">
    <property type="term" value="P:autophagosome assembly"/>
    <property type="evidence" value="ECO:0007669"/>
    <property type="project" value="TreeGrafter"/>
</dbReference>
<dbReference type="InterPro" id="IPR038765">
    <property type="entry name" value="Papain-like_cys_pep_sf"/>
</dbReference>
<gene>
    <name evidence="14" type="ORF">FRACYDRAFT_260628</name>
</gene>
<evidence type="ECO:0000256" key="6">
    <source>
        <dbReference type="ARBA" id="ARBA00022801"/>
    </source>
</evidence>
<evidence type="ECO:0000259" key="13">
    <source>
        <dbReference type="Pfam" id="PF03416"/>
    </source>
</evidence>
<dbReference type="Pfam" id="PF03416">
    <property type="entry name" value="Peptidase_C54"/>
    <property type="match status" value="1"/>
</dbReference>
<dbReference type="GO" id="GO:0005737">
    <property type="term" value="C:cytoplasm"/>
    <property type="evidence" value="ECO:0007669"/>
    <property type="project" value="UniProtKB-SubCell"/>
</dbReference>
<evidence type="ECO:0000256" key="3">
    <source>
        <dbReference type="ARBA" id="ARBA00022448"/>
    </source>
</evidence>
<evidence type="ECO:0000256" key="12">
    <source>
        <dbReference type="SAM" id="MobiDB-lite"/>
    </source>
</evidence>
<evidence type="ECO:0000256" key="9">
    <source>
        <dbReference type="ARBA" id="ARBA00023006"/>
    </source>
</evidence>
<dbReference type="AlphaFoldDB" id="A0A1E7FLE0"/>
<comment type="similarity">
    <text evidence="2 11">Belongs to the peptidase C54 family.</text>
</comment>
<dbReference type="InParanoid" id="A0A1E7FLE0"/>
<name>A0A1E7FLE0_9STRA</name>
<evidence type="ECO:0000256" key="8">
    <source>
        <dbReference type="ARBA" id="ARBA00022927"/>
    </source>
</evidence>
<evidence type="ECO:0000313" key="14">
    <source>
        <dbReference type="EMBL" id="OEU18947.1"/>
    </source>
</evidence>
<organism evidence="14 15">
    <name type="scientific">Fragilariopsis cylindrus CCMP1102</name>
    <dbReference type="NCBI Taxonomy" id="635003"/>
    <lineage>
        <taxon>Eukaryota</taxon>
        <taxon>Sar</taxon>
        <taxon>Stramenopiles</taxon>
        <taxon>Ochrophyta</taxon>
        <taxon>Bacillariophyta</taxon>
        <taxon>Bacillariophyceae</taxon>
        <taxon>Bacillariophycidae</taxon>
        <taxon>Bacillariales</taxon>
        <taxon>Bacillariaceae</taxon>
        <taxon>Fragilariopsis</taxon>
    </lineage>
</organism>
<keyword evidence="15" id="KW-1185">Reference proteome</keyword>
<comment type="function">
    <text evidence="11">Cysteine protease that plays a key role in autophagy by mediating both proteolytic activation and delipidation of ATG8 family proteins.</text>
</comment>
<dbReference type="InterPro" id="IPR046792">
    <property type="entry name" value="Peptidase_C54_cat"/>
</dbReference>
<keyword evidence="6 11" id="KW-0378">Hydrolase</keyword>
<evidence type="ECO:0000256" key="1">
    <source>
        <dbReference type="ARBA" id="ARBA00004496"/>
    </source>
</evidence>
<proteinExistence type="inferred from homology"/>
<evidence type="ECO:0000313" key="15">
    <source>
        <dbReference type="Proteomes" id="UP000095751"/>
    </source>
</evidence>
<dbReference type="GO" id="GO:0000423">
    <property type="term" value="P:mitophagy"/>
    <property type="evidence" value="ECO:0007669"/>
    <property type="project" value="TreeGrafter"/>
</dbReference>
<dbReference type="GO" id="GO:0015031">
    <property type="term" value="P:protein transport"/>
    <property type="evidence" value="ECO:0007669"/>
    <property type="project" value="UniProtKB-KW"/>
</dbReference>
<keyword evidence="4 11" id="KW-0963">Cytoplasm</keyword>
<evidence type="ECO:0000256" key="7">
    <source>
        <dbReference type="ARBA" id="ARBA00022807"/>
    </source>
</evidence>
<feature type="domain" description="Peptidase C54 catalytic" evidence="13">
    <location>
        <begin position="71"/>
        <end position="399"/>
    </location>
</feature>
<keyword evidence="8 11" id="KW-0653">Protein transport</keyword>
<dbReference type="GO" id="GO:0035973">
    <property type="term" value="P:aggrephagy"/>
    <property type="evidence" value="ECO:0007669"/>
    <property type="project" value="TreeGrafter"/>
</dbReference>
<evidence type="ECO:0000256" key="11">
    <source>
        <dbReference type="RuleBase" id="RU363115"/>
    </source>
</evidence>
<keyword evidence="9 11" id="KW-0072">Autophagy</keyword>
<comment type="catalytic activity">
    <reaction evidence="10">
        <text>[protein]-C-terminal L-amino acid-glycyl-phosphatidylethanolamide + H2O = [protein]-C-terminal L-amino acid-glycine + a 1,2-diacyl-sn-glycero-3-phosphoethanolamine</text>
        <dbReference type="Rhea" id="RHEA:67548"/>
        <dbReference type="Rhea" id="RHEA-COMP:17323"/>
        <dbReference type="Rhea" id="RHEA-COMP:17324"/>
        <dbReference type="ChEBI" id="CHEBI:15377"/>
        <dbReference type="ChEBI" id="CHEBI:64612"/>
        <dbReference type="ChEBI" id="CHEBI:172940"/>
        <dbReference type="ChEBI" id="CHEBI:172941"/>
    </reaction>
    <physiologicalReaction direction="left-to-right" evidence="10">
        <dbReference type="Rhea" id="RHEA:67549"/>
    </physiologicalReaction>
</comment>
<sequence length="460" mass="53592">MEVNQEQELERKKEDYEYFYDESNEDDEDDVDSIYTNVLTKNNESKQIPYLYMLGRRCHPVHDYYERKEYEASLFWWTYRYDFPEIKPYCITSDAGWGCMLRSAQMMLTHALRIHFKSRHWKAETSITKAREDDFVKVLLTWFADFPSTSQSIYSLHNMCAAGLAKYEVLPGEWYGPGTACYVMRDLVALHQQRQTNIFRVHVSSEGTLYKETIYELMTKDGAKKREQQQFERRQQQQQQEEGVEPSHPLDQVVPELEELELKDLEWDTSLLLLIPLRLGLDVFNEEYVQSVAHIFSLPQSVGILGGRPRGARWFYGAYADGSKILGLDPHTVQSAPNMKEKVQGTKIDNEKEQCIDLTDEYLASVHTTYPELLDLNRMDPSIALGFYCRNRKDFLDLEDALTRTNPHSSAPKLVSFLDKLPNYMSSDSANDMMLHDLDDDGVFDDPQDEISDEDDYVLL</sequence>
<reference evidence="14 15" key="1">
    <citation type="submission" date="2016-09" db="EMBL/GenBank/DDBJ databases">
        <title>Extensive genetic diversity and differential bi-allelic expression allows diatom success in the polar Southern Ocean.</title>
        <authorList>
            <consortium name="DOE Joint Genome Institute"/>
            <person name="Mock T."/>
            <person name="Otillar R.P."/>
            <person name="Strauss J."/>
            <person name="Dupont C."/>
            <person name="Frickenhaus S."/>
            <person name="Maumus F."/>
            <person name="Mcmullan M."/>
            <person name="Sanges R."/>
            <person name="Schmutz J."/>
            <person name="Toseland A."/>
            <person name="Valas R."/>
            <person name="Veluchamy A."/>
            <person name="Ward B.J."/>
            <person name="Allen A."/>
            <person name="Barry K."/>
            <person name="Falciatore A."/>
            <person name="Ferrante M."/>
            <person name="Fortunato A.E."/>
            <person name="Gloeckner G."/>
            <person name="Gruber A."/>
            <person name="Hipkin R."/>
            <person name="Janech M."/>
            <person name="Kroth P."/>
            <person name="Leese F."/>
            <person name="Lindquist E."/>
            <person name="Lyon B.R."/>
            <person name="Martin J."/>
            <person name="Mayer C."/>
            <person name="Parker M."/>
            <person name="Quesneville H."/>
            <person name="Raymond J."/>
            <person name="Uhlig C."/>
            <person name="Valentin K.U."/>
            <person name="Worden A.Z."/>
            <person name="Armbrust E.V."/>
            <person name="Bowler C."/>
            <person name="Green B."/>
            <person name="Moulton V."/>
            <person name="Van Oosterhout C."/>
            <person name="Grigoriev I."/>
        </authorList>
    </citation>
    <scope>NUCLEOTIDE SEQUENCE [LARGE SCALE GENOMIC DNA]</scope>
    <source>
        <strain evidence="14 15">CCMP1102</strain>
    </source>
</reference>
<dbReference type="GO" id="GO:0004197">
    <property type="term" value="F:cysteine-type endopeptidase activity"/>
    <property type="evidence" value="ECO:0007669"/>
    <property type="project" value="TreeGrafter"/>
</dbReference>
<evidence type="ECO:0000256" key="10">
    <source>
        <dbReference type="ARBA" id="ARBA00029362"/>
    </source>
</evidence>
<dbReference type="EC" id="3.4.22.-" evidence="11"/>
<dbReference type="Proteomes" id="UP000095751">
    <property type="component" value="Unassembled WGS sequence"/>
</dbReference>
<protein>
    <recommendedName>
        <fullName evidence="11">Cysteine protease</fullName>
        <ecNumber evidence="11">3.4.22.-</ecNumber>
    </recommendedName>
</protein>
<comment type="subcellular location">
    <subcellularLocation>
        <location evidence="1 11">Cytoplasm</location>
    </subcellularLocation>
</comment>
<dbReference type="GO" id="GO:0034727">
    <property type="term" value="P:piecemeal microautophagy of the nucleus"/>
    <property type="evidence" value="ECO:0007669"/>
    <property type="project" value="TreeGrafter"/>
</dbReference>
<evidence type="ECO:0000256" key="4">
    <source>
        <dbReference type="ARBA" id="ARBA00022490"/>
    </source>
</evidence>
<dbReference type="KEGG" id="fcy:FRACYDRAFT_260628"/>
<keyword evidence="5 11" id="KW-0645">Protease</keyword>
<accession>A0A1E7FLE0</accession>
<evidence type="ECO:0000256" key="5">
    <source>
        <dbReference type="ARBA" id="ARBA00022670"/>
    </source>
</evidence>
<dbReference type="SUPFAM" id="SSF54001">
    <property type="entry name" value="Cysteine proteinases"/>
    <property type="match status" value="1"/>
</dbReference>
<dbReference type="GO" id="GO:0019786">
    <property type="term" value="F:protein-phosphatidylethanolamide deconjugating activity"/>
    <property type="evidence" value="ECO:0007669"/>
    <property type="project" value="InterPro"/>
</dbReference>